<sequence>MSHPTPAGAPLGLDAEGRTGSPRARPVAPLLESRRGLGVGEVRLTGGFWGVRQETNAWATIQHCLTWMERLGWITNFDAVAGGRTRRERPGWQFSDSEIYKLLEAMAWEQARTGARPLAATFDRLVTRVAAAQDEDGYLNTCYGHPGQRERYSDLERGHELYCTGHLLQAAVARVRTFGEDDLLVQVARRAADHVCREFGHQGQQRICGHPEIELGLAELGRALDEPRYTEQARLFIERRGRGTLIPLPLLSPAYFQDDIPVREADVWRGHAVRALYLATAAVDVAVDTHDHGLLEAVTAQWERTVQRRTYLTGGMGSRHQDEGFGEDWELPPDRAYCETCAGIASTMVSWRLFLATGDVRYADLMERTYYNVIATSPRADGRAFFYANPLQQRVLGNTAQADEVNPRAEGGLRAPWFDVSCCPTNVARTLASWQTYVATIDGDELTLIQHAPCEIDVGLNLGGRLSVCVETRYPVDGRIHVTILDAPDREVTLRLRVPSWAHGATLTDTGGHERLIAPGWAAICAILRTGDTLTLDLPVEPRFTWPDPQIDALRSTVAIERGPLVLCLESADLPSGVAIENVRVDVGTPPQPEGDGAVIQARTVRHRTEHSTLPYLRSSPITTLHEELPLALVPYHRWAEHGPGTMRVFLPTI</sequence>
<dbReference type="InterPro" id="IPR008928">
    <property type="entry name" value="6-hairpin_glycosidase_sf"/>
</dbReference>
<organism evidence="5 6">
    <name type="scientific">Cellulosimicrobium cellulans</name>
    <name type="common">Arthrobacter luteus</name>
    <dbReference type="NCBI Taxonomy" id="1710"/>
    <lineage>
        <taxon>Bacteria</taxon>
        <taxon>Bacillati</taxon>
        <taxon>Actinomycetota</taxon>
        <taxon>Actinomycetes</taxon>
        <taxon>Micrococcales</taxon>
        <taxon>Promicromonosporaceae</taxon>
        <taxon>Cellulosimicrobium</taxon>
    </lineage>
</organism>
<proteinExistence type="predicted"/>
<feature type="domain" description="Non-reducing end beta-L-arabinofuranosidase-like GH127 catalytic" evidence="2">
    <location>
        <begin position="41"/>
        <end position="435"/>
    </location>
</feature>
<evidence type="ECO:0000259" key="4">
    <source>
        <dbReference type="Pfam" id="PF20737"/>
    </source>
</evidence>
<name>A0A4Y4DX12_CELCE</name>
<evidence type="ECO:0000259" key="3">
    <source>
        <dbReference type="Pfam" id="PF20736"/>
    </source>
</evidence>
<evidence type="ECO:0000313" key="6">
    <source>
        <dbReference type="Proteomes" id="UP000316659"/>
    </source>
</evidence>
<evidence type="ECO:0000313" key="5">
    <source>
        <dbReference type="EMBL" id="GED09243.1"/>
    </source>
</evidence>
<dbReference type="Pfam" id="PF20737">
    <property type="entry name" value="Glyco_hydro127C"/>
    <property type="match status" value="1"/>
</dbReference>
<evidence type="ECO:0000259" key="2">
    <source>
        <dbReference type="Pfam" id="PF07944"/>
    </source>
</evidence>
<dbReference type="PANTHER" id="PTHR43465">
    <property type="entry name" value="DUF1680 DOMAIN PROTEIN (AFU_ORTHOLOGUE AFUA_1G08910)"/>
    <property type="match status" value="1"/>
</dbReference>
<feature type="domain" description="Non-reducing end beta-L-arabinofuranosidase-like GH127 middle" evidence="3">
    <location>
        <begin position="460"/>
        <end position="539"/>
    </location>
</feature>
<dbReference type="EMBL" id="BJNZ01000006">
    <property type="protein sequence ID" value="GED09243.1"/>
    <property type="molecule type" value="Genomic_DNA"/>
</dbReference>
<dbReference type="Pfam" id="PF20736">
    <property type="entry name" value="Glyco_hydro127M"/>
    <property type="match status" value="1"/>
</dbReference>
<dbReference type="GO" id="GO:0005975">
    <property type="term" value="P:carbohydrate metabolic process"/>
    <property type="evidence" value="ECO:0007669"/>
    <property type="project" value="InterPro"/>
</dbReference>
<evidence type="ECO:0000256" key="1">
    <source>
        <dbReference type="SAM" id="MobiDB-lite"/>
    </source>
</evidence>
<dbReference type="InterPro" id="IPR049046">
    <property type="entry name" value="Beta-AFase-like_GH127_middle"/>
</dbReference>
<protein>
    <recommendedName>
        <fullName evidence="7">Glycoside hydrolase family 127 protein</fullName>
    </recommendedName>
</protein>
<gene>
    <name evidence="5" type="ORF">CCE02nite_12420</name>
</gene>
<dbReference type="InterPro" id="IPR012878">
    <property type="entry name" value="Beta-AFase-like_GH127_cat"/>
</dbReference>
<accession>A0A4Y4DX12</accession>
<dbReference type="SUPFAM" id="SSF48208">
    <property type="entry name" value="Six-hairpin glycosidases"/>
    <property type="match status" value="1"/>
</dbReference>
<reference evidence="5 6" key="1">
    <citation type="submission" date="2019-06" db="EMBL/GenBank/DDBJ databases">
        <title>Whole genome shotgun sequence of Cellulosimicrobium cellulans NBRC 15516.</title>
        <authorList>
            <person name="Hosoyama A."/>
            <person name="Uohara A."/>
            <person name="Ohji S."/>
            <person name="Ichikawa N."/>
        </authorList>
    </citation>
    <scope>NUCLEOTIDE SEQUENCE [LARGE SCALE GENOMIC DNA]</scope>
    <source>
        <strain evidence="5 6">NBRC 15516</strain>
    </source>
</reference>
<dbReference type="AlphaFoldDB" id="A0A4Y4DX12"/>
<dbReference type="InterPro" id="IPR049174">
    <property type="entry name" value="Beta-AFase-like"/>
</dbReference>
<feature type="domain" description="Non-reducing end beta-L-arabinofuranosidase-like GH127 C-terminal" evidence="4">
    <location>
        <begin position="543"/>
        <end position="652"/>
    </location>
</feature>
<dbReference type="RefSeq" id="WP_141388805.1">
    <property type="nucleotide sequence ID" value="NZ_BJNZ01000006.1"/>
</dbReference>
<feature type="region of interest" description="Disordered" evidence="1">
    <location>
        <begin position="1"/>
        <end position="26"/>
    </location>
</feature>
<dbReference type="Pfam" id="PF07944">
    <property type="entry name" value="Beta-AFase-like_GH127_cat"/>
    <property type="match status" value="1"/>
</dbReference>
<evidence type="ECO:0008006" key="7">
    <source>
        <dbReference type="Google" id="ProtNLM"/>
    </source>
</evidence>
<dbReference type="InterPro" id="IPR049049">
    <property type="entry name" value="Beta-AFase-like_GH127_C"/>
</dbReference>
<dbReference type="Proteomes" id="UP000316659">
    <property type="component" value="Unassembled WGS sequence"/>
</dbReference>
<comment type="caution">
    <text evidence="5">The sequence shown here is derived from an EMBL/GenBank/DDBJ whole genome shotgun (WGS) entry which is preliminary data.</text>
</comment>
<dbReference type="PANTHER" id="PTHR43465:SF2">
    <property type="entry name" value="DUF1680 DOMAIN PROTEIN (AFU_ORTHOLOGUE AFUA_1G08910)"/>
    <property type="match status" value="1"/>
</dbReference>